<comment type="similarity">
    <text evidence="1 2">Belongs to the cytochrome P450 family.</text>
</comment>
<protein>
    <submittedName>
        <fullName evidence="3">Cytochrome P450</fullName>
    </submittedName>
</protein>
<organism evidence="3 4">
    <name type="scientific">Sphingopyxis flava</name>
    <dbReference type="NCBI Taxonomy" id="1507287"/>
    <lineage>
        <taxon>Bacteria</taxon>
        <taxon>Pseudomonadati</taxon>
        <taxon>Pseudomonadota</taxon>
        <taxon>Alphaproteobacteria</taxon>
        <taxon>Sphingomonadales</taxon>
        <taxon>Sphingomonadaceae</taxon>
        <taxon>Sphingopyxis</taxon>
    </lineage>
</organism>
<dbReference type="GO" id="GO:0020037">
    <property type="term" value="F:heme binding"/>
    <property type="evidence" value="ECO:0007669"/>
    <property type="project" value="InterPro"/>
</dbReference>
<dbReference type="PROSITE" id="PS00086">
    <property type="entry name" value="CYTOCHROME_P450"/>
    <property type="match status" value="1"/>
</dbReference>
<dbReference type="PRINTS" id="PR00359">
    <property type="entry name" value="BP450"/>
</dbReference>
<keyword evidence="4" id="KW-1185">Reference proteome</keyword>
<dbReference type="EMBL" id="FUYP01000044">
    <property type="protein sequence ID" value="SKB99272.1"/>
    <property type="molecule type" value="Genomic_DNA"/>
</dbReference>
<dbReference type="GO" id="GO:0004497">
    <property type="term" value="F:monooxygenase activity"/>
    <property type="evidence" value="ECO:0007669"/>
    <property type="project" value="UniProtKB-KW"/>
</dbReference>
<dbReference type="InterPro" id="IPR036396">
    <property type="entry name" value="Cyt_P450_sf"/>
</dbReference>
<keyword evidence="2" id="KW-0408">Iron</keyword>
<accession>A0A1T5FT06</accession>
<dbReference type="InterPro" id="IPR002397">
    <property type="entry name" value="Cyt_P450_B"/>
</dbReference>
<dbReference type="PANTHER" id="PTHR46696:SF6">
    <property type="entry name" value="P450, PUTATIVE (EUROFUNG)-RELATED"/>
    <property type="match status" value="1"/>
</dbReference>
<dbReference type="AlphaFoldDB" id="A0A1T5FT06"/>
<dbReference type="RefSeq" id="WP_176141686.1">
    <property type="nucleotide sequence ID" value="NZ_FUYP01000044.1"/>
</dbReference>
<dbReference type="SUPFAM" id="SSF48264">
    <property type="entry name" value="Cytochrome P450"/>
    <property type="match status" value="1"/>
</dbReference>
<evidence type="ECO:0000256" key="1">
    <source>
        <dbReference type="ARBA" id="ARBA00010617"/>
    </source>
</evidence>
<dbReference type="InterPro" id="IPR001128">
    <property type="entry name" value="Cyt_P450"/>
</dbReference>
<keyword evidence="2" id="KW-0503">Monooxygenase</keyword>
<evidence type="ECO:0000256" key="2">
    <source>
        <dbReference type="RuleBase" id="RU000461"/>
    </source>
</evidence>
<evidence type="ECO:0000313" key="3">
    <source>
        <dbReference type="EMBL" id="SKB99272.1"/>
    </source>
</evidence>
<dbReference type="GO" id="GO:0016705">
    <property type="term" value="F:oxidoreductase activity, acting on paired donors, with incorporation or reduction of molecular oxygen"/>
    <property type="evidence" value="ECO:0007669"/>
    <property type="project" value="InterPro"/>
</dbReference>
<dbReference type="Proteomes" id="UP000190044">
    <property type="component" value="Unassembled WGS sequence"/>
</dbReference>
<keyword evidence="2" id="KW-0349">Heme</keyword>
<dbReference type="InterPro" id="IPR017972">
    <property type="entry name" value="Cyt_P450_CS"/>
</dbReference>
<evidence type="ECO:0000313" key="4">
    <source>
        <dbReference type="Proteomes" id="UP000190044"/>
    </source>
</evidence>
<keyword evidence="2" id="KW-0560">Oxidoreductase</keyword>
<gene>
    <name evidence="3" type="ORF">SAMN06295937_104413</name>
</gene>
<sequence length="404" mass="45328">MNIPASLAPVPDHVPADLVRDFDPYNLPGLVDGYTDDIHALWKTIQDTHPDVFWTPRNGGHWVATRYREMVELTTDPARFSNLEPFVPKGIIPHTGPNQMDAPEHGPFRRLVAQAFTPASLNQASIRARAAAVGIVEKLRPQGRCDFVLDFAGVMPVVTFLNLLGMPESEAPYLLDLAKRNVPGQDTMEQAARETHEYIAELIRDRQSKPGEDFVSMLVSAQVMGRDLTPDERHNVVQLVVTGGLETVMNTTSFAMVHFARHMDLQRELRENPELYDGAVDEITRRFGTSNIARLVKHDTELNGVAIREGEQVLGIYPLSGLDERANPDPMRFDPRRKQSRHVNFGSGPHTCLGARLARRELRIFLEEWIAKMPECRIAAGTSPKMAAGLINTVRGFYLEWDPE</sequence>
<keyword evidence="2" id="KW-0479">Metal-binding</keyword>
<proteinExistence type="inferred from homology"/>
<dbReference type="GO" id="GO:0005506">
    <property type="term" value="F:iron ion binding"/>
    <property type="evidence" value="ECO:0007669"/>
    <property type="project" value="InterPro"/>
</dbReference>
<reference evidence="4" key="1">
    <citation type="submission" date="2017-02" db="EMBL/GenBank/DDBJ databases">
        <authorList>
            <person name="Varghese N."/>
            <person name="Submissions S."/>
        </authorList>
    </citation>
    <scope>NUCLEOTIDE SEQUENCE [LARGE SCALE GENOMIC DNA]</scope>
    <source>
        <strain evidence="4">R11H</strain>
    </source>
</reference>
<dbReference type="Pfam" id="PF00067">
    <property type="entry name" value="p450"/>
    <property type="match status" value="1"/>
</dbReference>
<dbReference type="PANTHER" id="PTHR46696">
    <property type="entry name" value="P450, PUTATIVE (EUROFUNG)-RELATED"/>
    <property type="match status" value="1"/>
</dbReference>
<name>A0A1T5FT06_9SPHN</name>
<dbReference type="Gene3D" id="1.10.630.10">
    <property type="entry name" value="Cytochrome P450"/>
    <property type="match status" value="1"/>
</dbReference>